<evidence type="ECO:0000313" key="3">
    <source>
        <dbReference type="Proteomes" id="UP000663829"/>
    </source>
</evidence>
<name>A0A816GEI3_9BILA</name>
<feature type="non-terminal residue" evidence="1">
    <location>
        <position position="1"/>
    </location>
</feature>
<comment type="caution">
    <text evidence="1">The sequence shown here is derived from an EMBL/GenBank/DDBJ whole genome shotgun (WGS) entry which is preliminary data.</text>
</comment>
<gene>
    <name evidence="1" type="ORF">GPM918_LOCUS46366</name>
    <name evidence="2" type="ORF">SRO942_LOCUS50418</name>
</gene>
<dbReference type="Proteomes" id="UP000663829">
    <property type="component" value="Unassembled WGS sequence"/>
</dbReference>
<dbReference type="Proteomes" id="UP000681722">
    <property type="component" value="Unassembled WGS sequence"/>
</dbReference>
<evidence type="ECO:0000313" key="2">
    <source>
        <dbReference type="EMBL" id="CAF4651422.1"/>
    </source>
</evidence>
<dbReference type="EMBL" id="CAJOBC010142697">
    <property type="protein sequence ID" value="CAF4651422.1"/>
    <property type="molecule type" value="Genomic_DNA"/>
</dbReference>
<evidence type="ECO:0000313" key="1">
    <source>
        <dbReference type="EMBL" id="CAF1672612.1"/>
    </source>
</evidence>
<sequence length="39" mass="4481">LIIIVELTVLLFLKIFLLFKSSKDVVPPVLCRQRQGQVL</sequence>
<organism evidence="1 3">
    <name type="scientific">Didymodactylos carnosus</name>
    <dbReference type="NCBI Taxonomy" id="1234261"/>
    <lineage>
        <taxon>Eukaryota</taxon>
        <taxon>Metazoa</taxon>
        <taxon>Spiralia</taxon>
        <taxon>Gnathifera</taxon>
        <taxon>Rotifera</taxon>
        <taxon>Eurotatoria</taxon>
        <taxon>Bdelloidea</taxon>
        <taxon>Philodinida</taxon>
        <taxon>Philodinidae</taxon>
        <taxon>Didymodactylos</taxon>
    </lineage>
</organism>
<dbReference type="EMBL" id="CAJNOQ010061726">
    <property type="protein sequence ID" value="CAF1672612.1"/>
    <property type="molecule type" value="Genomic_DNA"/>
</dbReference>
<reference evidence="1" key="1">
    <citation type="submission" date="2021-02" db="EMBL/GenBank/DDBJ databases">
        <authorList>
            <person name="Nowell W R."/>
        </authorList>
    </citation>
    <scope>NUCLEOTIDE SEQUENCE</scope>
</reference>
<proteinExistence type="predicted"/>
<keyword evidence="3" id="KW-1185">Reference proteome</keyword>
<dbReference type="AlphaFoldDB" id="A0A816GEI3"/>
<accession>A0A816GEI3</accession>
<protein>
    <submittedName>
        <fullName evidence="1">Uncharacterized protein</fullName>
    </submittedName>
</protein>